<dbReference type="Gene3D" id="2.60.40.4380">
    <property type="entry name" value="Translational regulator CsrA"/>
    <property type="match status" value="1"/>
</dbReference>
<dbReference type="EMBL" id="LNQE01000246">
    <property type="protein sequence ID" value="KUG28225.1"/>
    <property type="molecule type" value="Genomic_DNA"/>
</dbReference>
<sequence>MLILTRRPGESLHLGDNIKITVLGVQGKQIKIGLDVPHDMQVYREEVYLRILEQNRQAMQASDQDVFAAADIWHKKTKE</sequence>
<dbReference type="NCBIfam" id="TIGR00202">
    <property type="entry name" value="csrA"/>
    <property type="match status" value="1"/>
</dbReference>
<dbReference type="NCBIfam" id="NF002469">
    <property type="entry name" value="PRK01712.1"/>
    <property type="match status" value="1"/>
</dbReference>
<dbReference type="InterPro" id="IPR003751">
    <property type="entry name" value="CsrA"/>
</dbReference>
<dbReference type="SUPFAM" id="SSF117130">
    <property type="entry name" value="CsrA-like"/>
    <property type="match status" value="1"/>
</dbReference>
<gene>
    <name evidence="4" type="ORF">ASZ90_001908</name>
</gene>
<dbReference type="HAMAP" id="MF_00167">
    <property type="entry name" value="CsrA"/>
    <property type="match status" value="1"/>
</dbReference>
<name>A0A0W8G5A3_9ZZZZ</name>
<evidence type="ECO:0000256" key="3">
    <source>
        <dbReference type="ARBA" id="ARBA00022884"/>
    </source>
</evidence>
<evidence type="ECO:0000256" key="1">
    <source>
        <dbReference type="ARBA" id="ARBA00022490"/>
    </source>
</evidence>
<evidence type="ECO:0000313" key="4">
    <source>
        <dbReference type="EMBL" id="KUG28225.1"/>
    </source>
</evidence>
<dbReference type="InterPro" id="IPR036107">
    <property type="entry name" value="CsrA_sf"/>
</dbReference>
<accession>A0A0W8G5A3</accession>
<comment type="caution">
    <text evidence="4">The sequence shown here is derived from an EMBL/GenBank/DDBJ whole genome shotgun (WGS) entry which is preliminary data.</text>
</comment>
<keyword evidence="1" id="KW-0963">Cytoplasm</keyword>
<evidence type="ECO:0000256" key="2">
    <source>
        <dbReference type="ARBA" id="ARBA00022845"/>
    </source>
</evidence>
<dbReference type="GO" id="GO:0048027">
    <property type="term" value="F:mRNA 5'-UTR binding"/>
    <property type="evidence" value="ECO:0007669"/>
    <property type="project" value="TreeGrafter"/>
</dbReference>
<dbReference type="PANTHER" id="PTHR34984:SF1">
    <property type="entry name" value="CARBON STORAGE REGULATOR"/>
    <property type="match status" value="1"/>
</dbReference>
<organism evidence="4">
    <name type="scientific">hydrocarbon metagenome</name>
    <dbReference type="NCBI Taxonomy" id="938273"/>
    <lineage>
        <taxon>unclassified sequences</taxon>
        <taxon>metagenomes</taxon>
        <taxon>ecological metagenomes</taxon>
    </lineage>
</organism>
<dbReference type="GO" id="GO:0005829">
    <property type="term" value="C:cytosol"/>
    <property type="evidence" value="ECO:0007669"/>
    <property type="project" value="TreeGrafter"/>
</dbReference>
<keyword evidence="3" id="KW-0694">RNA-binding</keyword>
<dbReference type="Pfam" id="PF02599">
    <property type="entry name" value="CsrA"/>
    <property type="match status" value="1"/>
</dbReference>
<dbReference type="AlphaFoldDB" id="A0A0W8G5A3"/>
<dbReference type="GO" id="GO:0045947">
    <property type="term" value="P:negative regulation of translational initiation"/>
    <property type="evidence" value="ECO:0007669"/>
    <property type="project" value="TreeGrafter"/>
</dbReference>
<dbReference type="PANTHER" id="PTHR34984">
    <property type="entry name" value="CARBON STORAGE REGULATOR"/>
    <property type="match status" value="1"/>
</dbReference>
<proteinExistence type="inferred from homology"/>
<reference evidence="4" key="1">
    <citation type="journal article" date="2015" name="Proc. Natl. Acad. Sci. U.S.A.">
        <title>Networks of energetic and metabolic interactions define dynamics in microbial communities.</title>
        <authorList>
            <person name="Embree M."/>
            <person name="Liu J.K."/>
            <person name="Al-Bassam M.M."/>
            <person name="Zengler K."/>
        </authorList>
    </citation>
    <scope>NUCLEOTIDE SEQUENCE</scope>
</reference>
<keyword evidence="2" id="KW-0810">Translation regulation</keyword>
<dbReference type="GO" id="GO:0006402">
    <property type="term" value="P:mRNA catabolic process"/>
    <property type="evidence" value="ECO:0007669"/>
    <property type="project" value="InterPro"/>
</dbReference>
<dbReference type="GO" id="GO:0006109">
    <property type="term" value="P:regulation of carbohydrate metabolic process"/>
    <property type="evidence" value="ECO:0007669"/>
    <property type="project" value="InterPro"/>
</dbReference>
<protein>
    <submittedName>
        <fullName evidence="4">Carbon storage regulator</fullName>
    </submittedName>
</protein>